<dbReference type="InterPro" id="IPR036188">
    <property type="entry name" value="FAD/NAD-bd_sf"/>
</dbReference>
<dbReference type="Pfam" id="PF01494">
    <property type="entry name" value="FAD_binding_3"/>
    <property type="match status" value="1"/>
</dbReference>
<protein>
    <recommendedName>
        <fullName evidence="1">FAD-binding domain-containing protein</fullName>
    </recommendedName>
</protein>
<dbReference type="RefSeq" id="WP_135965623.1">
    <property type="nucleotide sequence ID" value="NZ_SRXT01000009.1"/>
</dbReference>
<feature type="domain" description="FAD-binding" evidence="1">
    <location>
        <begin position="6"/>
        <end position="329"/>
    </location>
</feature>
<proteinExistence type="predicted"/>
<organism evidence="2 3">
    <name type="scientific">Sphingomonas gei</name>
    <dbReference type="NCBI Taxonomy" id="1395960"/>
    <lineage>
        <taxon>Bacteria</taxon>
        <taxon>Pseudomonadati</taxon>
        <taxon>Pseudomonadota</taxon>
        <taxon>Alphaproteobacteria</taxon>
        <taxon>Sphingomonadales</taxon>
        <taxon>Sphingomonadaceae</taxon>
        <taxon>Sphingomonas</taxon>
    </lineage>
</organism>
<reference evidence="2 3" key="1">
    <citation type="submission" date="2019-04" db="EMBL/GenBank/DDBJ databases">
        <title>Sphingomonas psychrotolerans sp. nov., isolated from soil in the Tianshan Mountains, Xinjiang, China.</title>
        <authorList>
            <person name="Luo Y."/>
            <person name="Sheng H."/>
        </authorList>
    </citation>
    <scope>NUCLEOTIDE SEQUENCE [LARGE SCALE GENOMIC DNA]</scope>
    <source>
        <strain evidence="2 3">ZFGT-11</strain>
    </source>
</reference>
<evidence type="ECO:0000313" key="2">
    <source>
        <dbReference type="EMBL" id="TGX49130.1"/>
    </source>
</evidence>
<dbReference type="EMBL" id="SRXT01000009">
    <property type="protein sequence ID" value="TGX49130.1"/>
    <property type="molecule type" value="Genomic_DNA"/>
</dbReference>
<accession>A0A4S1X2R4</accession>
<dbReference type="Gene3D" id="3.50.50.60">
    <property type="entry name" value="FAD/NAD(P)-binding domain"/>
    <property type="match status" value="1"/>
</dbReference>
<dbReference type="Proteomes" id="UP000306147">
    <property type="component" value="Unassembled WGS sequence"/>
</dbReference>
<dbReference type="PANTHER" id="PTHR46865:SF2">
    <property type="entry name" value="MONOOXYGENASE"/>
    <property type="match status" value="1"/>
</dbReference>
<dbReference type="SUPFAM" id="SSF51905">
    <property type="entry name" value="FAD/NAD(P)-binding domain"/>
    <property type="match status" value="1"/>
</dbReference>
<dbReference type="Gene3D" id="3.30.9.10">
    <property type="entry name" value="D-Amino Acid Oxidase, subunit A, domain 2"/>
    <property type="match status" value="1"/>
</dbReference>
<dbReference type="PRINTS" id="PR00420">
    <property type="entry name" value="RNGMNOXGNASE"/>
</dbReference>
<sequence>MTTADMKVLVSGASVSGLSVAYWLSHYGFKVTVVERAPDLRPGGQALDVRGAAAVEVAQRMGILATIRERSTKLAGMSMVDAAGKETFRSEERSLTGGKFNSPNVEILRDHLVQVLFEAVGDRIDFIFGDSIETLKQDDTGVDVTLANDLATASPRRFDLVIGADGMRSNVRRLVFGPDEQFAHYLGSYIAVFSIPNFLGLDHWQVFCQNGDRGGGLLVLDKDQPARTYAGFGAPEPLTYDYRDIAAQKRLLADRLADAGWEFPRILAFMEDTPDFYFDAINQIRMDEWSNGRVVLLGDAGYCVSLATGQGTSVAMIGAYVLAGELATHRHEPLVGLKRYEQALRDYVLANQALASDMSLPDAPSGDAAGGDAVIDPDSVPDYNERAIPFDLKSYETLLRS</sequence>
<comment type="caution">
    <text evidence="2">The sequence shown here is derived from an EMBL/GenBank/DDBJ whole genome shotgun (WGS) entry which is preliminary data.</text>
</comment>
<dbReference type="GO" id="GO:0071949">
    <property type="term" value="F:FAD binding"/>
    <property type="evidence" value="ECO:0007669"/>
    <property type="project" value="InterPro"/>
</dbReference>
<dbReference type="InterPro" id="IPR002938">
    <property type="entry name" value="FAD-bd"/>
</dbReference>
<keyword evidence="3" id="KW-1185">Reference proteome</keyword>
<dbReference type="AlphaFoldDB" id="A0A4S1X2R4"/>
<dbReference type="InterPro" id="IPR051704">
    <property type="entry name" value="FAD_aromatic-hydroxylase"/>
</dbReference>
<gene>
    <name evidence="2" type="ORF">E5A73_20010</name>
</gene>
<dbReference type="PANTHER" id="PTHR46865">
    <property type="entry name" value="OXIDOREDUCTASE-RELATED"/>
    <property type="match status" value="1"/>
</dbReference>
<dbReference type="OrthoDB" id="5499180at2"/>
<name>A0A4S1X2R4_9SPHN</name>
<evidence type="ECO:0000259" key="1">
    <source>
        <dbReference type="Pfam" id="PF01494"/>
    </source>
</evidence>
<evidence type="ECO:0000313" key="3">
    <source>
        <dbReference type="Proteomes" id="UP000306147"/>
    </source>
</evidence>